<dbReference type="EMBL" id="CAMXCT020006745">
    <property type="protein sequence ID" value="CAL1172742.1"/>
    <property type="molecule type" value="Genomic_DNA"/>
</dbReference>
<reference evidence="6" key="1">
    <citation type="submission" date="2022-10" db="EMBL/GenBank/DDBJ databases">
        <authorList>
            <person name="Chen Y."/>
            <person name="Dougan E. K."/>
            <person name="Chan C."/>
            <person name="Rhodes N."/>
            <person name="Thang M."/>
        </authorList>
    </citation>
    <scope>NUCLEOTIDE SEQUENCE</scope>
</reference>
<sequence length="426" mass="48359">MDGFAFMPPSLETSVENSRSVNSRGYAVPKVAPAPDVNQAVVPPRKASDGQEGHCCSRCDEEQEDAHYGEVCYSLLSYADDAESELQSISENFSAADPEDLPLLKHSLSEMLDQMSHCVRINDEFLKMLVLSDCDAKQFWQVPPDHQVQERNSVKVRTVLRQFVRDWADEGAKEREVQYGCLLDALERHVPKTGGQNSKKPRVLTPGSGLSRLPFECARRGYAAQGNEFSYHMLQGCKWVLNETEAERSHTIFPFVLNLENRRDALDHVRPVVIPDVCPSKILCPPGVEPNPEDFSMCAGEFVSVYEEQIEEWDAVLTCFFLDTAKNVFLYIRTIADIIRPGGLWANIGPLLYHYAEQPGQISIELSWEEVKPEIAKYFDFKEEDFREALYTTNPKGMYRTRYNCIYFAAIRNDVEAEGESNPVFE</sequence>
<dbReference type="SUPFAM" id="SSF53335">
    <property type="entry name" value="S-adenosyl-L-methionine-dependent methyltransferases"/>
    <property type="match status" value="1"/>
</dbReference>
<dbReference type="GO" id="GO:0032259">
    <property type="term" value="P:methylation"/>
    <property type="evidence" value="ECO:0007669"/>
    <property type="project" value="UniProtKB-KW"/>
</dbReference>
<keyword evidence="8" id="KW-1185">Reference proteome</keyword>
<dbReference type="GO" id="GO:0030735">
    <property type="term" value="F:carnosine N-methyltransferase activity"/>
    <property type="evidence" value="ECO:0007669"/>
    <property type="project" value="UniProtKB-EC"/>
</dbReference>
<evidence type="ECO:0000313" key="7">
    <source>
        <dbReference type="EMBL" id="CAL1172742.1"/>
    </source>
</evidence>
<dbReference type="EMBL" id="CAMXCT010006745">
    <property type="protein sequence ID" value="CAI4019367.1"/>
    <property type="molecule type" value="Genomic_DNA"/>
</dbReference>
<comment type="similarity">
    <text evidence="1">Belongs to the carnosine N-methyltransferase family.</text>
</comment>
<dbReference type="Pfam" id="PF07942">
    <property type="entry name" value="CARME"/>
    <property type="match status" value="1"/>
</dbReference>
<evidence type="ECO:0000256" key="3">
    <source>
        <dbReference type="ARBA" id="ARBA00022603"/>
    </source>
</evidence>
<name>A0A9P1GR64_9DINO</name>
<organism evidence="6">
    <name type="scientific">Cladocopium goreaui</name>
    <dbReference type="NCBI Taxonomy" id="2562237"/>
    <lineage>
        <taxon>Eukaryota</taxon>
        <taxon>Sar</taxon>
        <taxon>Alveolata</taxon>
        <taxon>Dinophyceae</taxon>
        <taxon>Suessiales</taxon>
        <taxon>Symbiodiniaceae</taxon>
        <taxon>Cladocopium</taxon>
    </lineage>
</organism>
<reference evidence="7" key="2">
    <citation type="submission" date="2024-04" db="EMBL/GenBank/DDBJ databases">
        <authorList>
            <person name="Chen Y."/>
            <person name="Shah S."/>
            <person name="Dougan E. K."/>
            <person name="Thang M."/>
            <person name="Chan C."/>
        </authorList>
    </citation>
    <scope>NUCLEOTIDE SEQUENCE [LARGE SCALE GENOMIC DNA]</scope>
</reference>
<dbReference type="SMART" id="SM01296">
    <property type="entry name" value="N2227"/>
    <property type="match status" value="1"/>
</dbReference>
<dbReference type="OrthoDB" id="978at2759"/>
<protein>
    <recommendedName>
        <fullName evidence="2">carnosine N-methyltransferase</fullName>
        <ecNumber evidence="2">2.1.1.22</ecNumber>
    </recommendedName>
</protein>
<dbReference type="Gene3D" id="3.40.50.150">
    <property type="entry name" value="Vaccinia Virus protein VP39"/>
    <property type="match status" value="1"/>
</dbReference>
<keyword evidence="3" id="KW-0489">Methyltransferase</keyword>
<keyword evidence="4" id="KW-0808">Transferase</keyword>
<dbReference type="EMBL" id="CAMXCT030006745">
    <property type="protein sequence ID" value="CAL4806679.1"/>
    <property type="molecule type" value="Genomic_DNA"/>
</dbReference>
<dbReference type="InterPro" id="IPR012901">
    <property type="entry name" value="CARME"/>
</dbReference>
<dbReference type="Proteomes" id="UP001152797">
    <property type="component" value="Unassembled WGS sequence"/>
</dbReference>
<accession>A0A9P1GR64</accession>
<keyword evidence="5" id="KW-0949">S-adenosyl-L-methionine</keyword>
<evidence type="ECO:0000256" key="5">
    <source>
        <dbReference type="ARBA" id="ARBA00022691"/>
    </source>
</evidence>
<proteinExistence type="inferred from homology"/>
<evidence type="ECO:0000313" key="8">
    <source>
        <dbReference type="Proteomes" id="UP001152797"/>
    </source>
</evidence>
<comment type="caution">
    <text evidence="6">The sequence shown here is derived from an EMBL/GenBank/DDBJ whole genome shotgun (WGS) entry which is preliminary data.</text>
</comment>
<evidence type="ECO:0000256" key="1">
    <source>
        <dbReference type="ARBA" id="ARBA00010086"/>
    </source>
</evidence>
<evidence type="ECO:0000256" key="2">
    <source>
        <dbReference type="ARBA" id="ARBA00012003"/>
    </source>
</evidence>
<evidence type="ECO:0000313" key="6">
    <source>
        <dbReference type="EMBL" id="CAI4019367.1"/>
    </source>
</evidence>
<dbReference type="AlphaFoldDB" id="A0A9P1GR64"/>
<dbReference type="EC" id="2.1.1.22" evidence="2"/>
<dbReference type="PANTHER" id="PTHR12303:SF6">
    <property type="entry name" value="CARNOSINE N-METHYLTRANSFERASE"/>
    <property type="match status" value="1"/>
</dbReference>
<evidence type="ECO:0000256" key="4">
    <source>
        <dbReference type="ARBA" id="ARBA00022679"/>
    </source>
</evidence>
<gene>
    <name evidence="6" type="ORF">C1SCF055_LOCUS43870</name>
</gene>
<dbReference type="PANTHER" id="PTHR12303">
    <property type="entry name" value="CARNOSINE N-METHYLTRANSFERASE"/>
    <property type="match status" value="1"/>
</dbReference>
<dbReference type="InterPro" id="IPR029063">
    <property type="entry name" value="SAM-dependent_MTases_sf"/>
</dbReference>